<comment type="caution">
    <text evidence="1">The sequence shown here is derived from an EMBL/GenBank/DDBJ whole genome shotgun (WGS) entry which is preliminary data.</text>
</comment>
<dbReference type="EMBL" id="JAAXOW010000001">
    <property type="protein sequence ID" value="NKX92398.1"/>
    <property type="molecule type" value="Genomic_DNA"/>
</dbReference>
<accession>A0A9X5FAF0</accession>
<evidence type="ECO:0000313" key="2">
    <source>
        <dbReference type="Proteomes" id="UP000774283"/>
    </source>
</evidence>
<dbReference type="Proteomes" id="UP000774283">
    <property type="component" value="Unassembled WGS sequence"/>
</dbReference>
<organism evidence="1 2">
    <name type="scientific">Sanguibacter hominis ATCC BAA-789</name>
    <dbReference type="NCBI Taxonomy" id="1312740"/>
    <lineage>
        <taxon>Bacteria</taxon>
        <taxon>Bacillati</taxon>
        <taxon>Actinomycetota</taxon>
        <taxon>Actinomycetes</taxon>
        <taxon>Micrococcales</taxon>
        <taxon>Sanguibacteraceae</taxon>
        <taxon>Sanguibacter</taxon>
    </lineage>
</organism>
<sequence length="71" mass="7616">MNEGNVVPIQQALVRRADGTGRPVSRRRSAALSRSRIAADAALFNAASVLEASLGEPRLVASRSYPRKRLG</sequence>
<gene>
    <name evidence="1" type="ORF">HF995_03770</name>
</gene>
<reference evidence="1 2" key="1">
    <citation type="submission" date="2020-04" db="EMBL/GenBank/DDBJ databases">
        <title>MicrobeNet Type strains.</title>
        <authorList>
            <person name="Nicholson A.C."/>
        </authorList>
    </citation>
    <scope>NUCLEOTIDE SEQUENCE [LARGE SCALE GENOMIC DNA]</scope>
    <source>
        <strain evidence="1 2">ATCC BAA-789</strain>
    </source>
</reference>
<name>A0A9X5FAF0_9MICO</name>
<dbReference type="AlphaFoldDB" id="A0A9X5FAF0"/>
<dbReference type="RefSeq" id="WP_168446434.1">
    <property type="nucleotide sequence ID" value="NZ_JAAXOW010000001.1"/>
</dbReference>
<evidence type="ECO:0000313" key="1">
    <source>
        <dbReference type="EMBL" id="NKX92398.1"/>
    </source>
</evidence>
<keyword evidence="2" id="KW-1185">Reference proteome</keyword>
<protein>
    <submittedName>
        <fullName evidence="1">Uncharacterized protein</fullName>
    </submittedName>
</protein>
<proteinExistence type="predicted"/>